<dbReference type="EMBL" id="GBEZ01021774">
    <property type="protein sequence ID" value="JAC65008.1"/>
    <property type="molecule type" value="Transcribed_RNA"/>
</dbReference>
<keyword evidence="3" id="KW-0969">Cilium</keyword>
<evidence type="ECO:0000313" key="2">
    <source>
        <dbReference type="EMBL" id="JAC65008.1"/>
    </source>
</evidence>
<gene>
    <name evidence="3" type="ORF">TSPGSL018_16914</name>
    <name evidence="2" type="ORF">TSPGSL018_17050</name>
</gene>
<reference evidence="3" key="1">
    <citation type="submission" date="2014-05" db="EMBL/GenBank/DDBJ databases">
        <title>The transcriptome of the halophilic microalga Tetraselmis sp. GSL018 isolated from the Great Salt Lake, Utah.</title>
        <authorList>
            <person name="Jinkerson R.E."/>
            <person name="D'Adamo S."/>
            <person name="Posewitz M.C."/>
        </authorList>
    </citation>
    <scope>NUCLEOTIDE SEQUENCE</scope>
    <source>
        <strain evidence="3">GSL018</strain>
    </source>
</reference>
<sequence>MDGGLSTGFGHEGFQAAAPPPSAPDGIGHGFGGRGERAAATAAAALRGMGLASARNGVRFGPDGIPQGAVDKLRDMYANHLFNRKMDWFDPAWLQDLARRVGDLEATVRSLKKNGKPPQDLGPSRPMGGGKDYDKMIMKLGRDINNLRKQLNDALGGLMPGGSRVPDGDHAMLSGKPLFGYRCMACDRPLEKLDERPGPYVPANIMPVNVAPYERRSLGMPVDESSPPKPLYEIKPSHEQAAARGARGASDGRGPQNWYTDAHGRPAASLPKNDVGPHLPRGGWRGNETAGSTTGHSHSATGHGRHPSWGAGSQAESAAGRLPQLAPPEAQHPSTNTAIAPDEVRSGNTAEASSTSLPDISG</sequence>
<feature type="region of interest" description="Disordered" evidence="1">
    <location>
        <begin position="238"/>
        <end position="362"/>
    </location>
</feature>
<keyword evidence="3" id="KW-0282">Flagellum</keyword>
<feature type="compositionally biased region" description="Polar residues" evidence="1">
    <location>
        <begin position="289"/>
        <end position="300"/>
    </location>
</feature>
<accession>A0A061R2V6</accession>
<dbReference type="AlphaFoldDB" id="A0A061R2V6"/>
<keyword evidence="3" id="KW-0966">Cell projection</keyword>
<evidence type="ECO:0000256" key="1">
    <source>
        <dbReference type="SAM" id="MobiDB-lite"/>
    </source>
</evidence>
<protein>
    <submittedName>
        <fullName evidence="3">Flagellar associated protein</fullName>
    </submittedName>
</protein>
<proteinExistence type="predicted"/>
<feature type="region of interest" description="Disordered" evidence="1">
    <location>
        <begin position="1"/>
        <end position="22"/>
    </location>
</feature>
<name>A0A061R2V6_9CHLO</name>
<feature type="compositionally biased region" description="Polar residues" evidence="1">
    <location>
        <begin position="346"/>
        <end position="362"/>
    </location>
</feature>
<feature type="region of interest" description="Disordered" evidence="1">
    <location>
        <begin position="109"/>
        <end position="130"/>
    </location>
</feature>
<organism evidence="3">
    <name type="scientific">Tetraselmis sp. GSL018</name>
    <dbReference type="NCBI Taxonomy" id="582737"/>
    <lineage>
        <taxon>Eukaryota</taxon>
        <taxon>Viridiplantae</taxon>
        <taxon>Chlorophyta</taxon>
        <taxon>core chlorophytes</taxon>
        <taxon>Chlorodendrophyceae</taxon>
        <taxon>Chlorodendrales</taxon>
        <taxon>Chlorodendraceae</taxon>
        <taxon>Tetraselmis</taxon>
    </lineage>
</organism>
<feature type="compositionally biased region" description="Low complexity" evidence="1">
    <location>
        <begin position="242"/>
        <end position="254"/>
    </location>
</feature>
<dbReference type="EMBL" id="GBEZ01021709">
    <property type="protein sequence ID" value="JAC65064.1"/>
    <property type="molecule type" value="Transcribed_RNA"/>
</dbReference>
<evidence type="ECO:0000313" key="3">
    <source>
        <dbReference type="EMBL" id="JAC65064.1"/>
    </source>
</evidence>
<feature type="compositionally biased region" description="Gly residues" evidence="1">
    <location>
        <begin position="1"/>
        <end position="11"/>
    </location>
</feature>